<dbReference type="EMBL" id="QGTJ01000009">
    <property type="protein sequence ID" value="PWV59796.1"/>
    <property type="molecule type" value="Genomic_DNA"/>
</dbReference>
<evidence type="ECO:0000256" key="8">
    <source>
        <dbReference type="ARBA" id="ARBA00037998"/>
    </source>
</evidence>
<feature type="transmembrane region" description="Helical" evidence="9">
    <location>
        <begin position="283"/>
        <end position="307"/>
    </location>
</feature>
<evidence type="ECO:0000256" key="4">
    <source>
        <dbReference type="ARBA" id="ARBA00022692"/>
    </source>
</evidence>
<dbReference type="PANTHER" id="PTHR11795">
    <property type="entry name" value="BRANCHED-CHAIN AMINO ACID TRANSPORT SYSTEM PERMEASE PROTEIN LIVH"/>
    <property type="match status" value="1"/>
</dbReference>
<feature type="transmembrane region" description="Helical" evidence="9">
    <location>
        <begin position="313"/>
        <end position="333"/>
    </location>
</feature>
<evidence type="ECO:0000256" key="1">
    <source>
        <dbReference type="ARBA" id="ARBA00004429"/>
    </source>
</evidence>
<keyword evidence="5" id="KW-0029">Amino-acid transport</keyword>
<keyword evidence="11" id="KW-1185">Reference proteome</keyword>
<feature type="transmembrane region" description="Helical" evidence="9">
    <location>
        <begin position="192"/>
        <end position="216"/>
    </location>
</feature>
<dbReference type="PANTHER" id="PTHR11795:SF450">
    <property type="entry name" value="ABC TRANSPORTER PERMEASE PROTEIN"/>
    <property type="match status" value="1"/>
</dbReference>
<feature type="transmembrane region" description="Helical" evidence="9">
    <location>
        <begin position="95"/>
        <end position="113"/>
    </location>
</feature>
<reference evidence="10 11" key="1">
    <citation type="submission" date="2018-05" db="EMBL/GenBank/DDBJ databases">
        <title>Genomic Encyclopedia of Type Strains, Phase IV (KMG-IV): sequencing the most valuable type-strain genomes for metagenomic binning, comparative biology and taxonomic classification.</title>
        <authorList>
            <person name="Goeker M."/>
        </authorList>
    </citation>
    <scope>NUCLEOTIDE SEQUENCE [LARGE SCALE GENOMIC DNA]</scope>
    <source>
        <strain evidence="10 11">DSM 23606</strain>
    </source>
</reference>
<organism evidence="10 11">
    <name type="scientific">Plasticicumulans acidivorans</name>
    <dbReference type="NCBI Taxonomy" id="886464"/>
    <lineage>
        <taxon>Bacteria</taxon>
        <taxon>Pseudomonadati</taxon>
        <taxon>Pseudomonadota</taxon>
        <taxon>Gammaproteobacteria</taxon>
        <taxon>Candidatus Competibacteraceae</taxon>
        <taxon>Plasticicumulans</taxon>
    </lineage>
</organism>
<keyword evidence="6 9" id="KW-1133">Transmembrane helix</keyword>
<proteinExistence type="inferred from homology"/>
<dbReference type="GO" id="GO:0006865">
    <property type="term" value="P:amino acid transport"/>
    <property type="evidence" value="ECO:0007669"/>
    <property type="project" value="UniProtKB-KW"/>
</dbReference>
<dbReference type="OrthoDB" id="9807115at2"/>
<evidence type="ECO:0000256" key="7">
    <source>
        <dbReference type="ARBA" id="ARBA00023136"/>
    </source>
</evidence>
<comment type="similarity">
    <text evidence="8">Belongs to the binding-protein-dependent transport system permease family. LivHM subfamily.</text>
</comment>
<accession>A0A317MS47</accession>
<dbReference type="RefSeq" id="WP_110019409.1">
    <property type="nucleotide sequence ID" value="NZ_QGTJ01000009.1"/>
</dbReference>
<feature type="transmembrane region" description="Helical" evidence="9">
    <location>
        <begin position="119"/>
        <end position="138"/>
    </location>
</feature>
<dbReference type="Pfam" id="PF02653">
    <property type="entry name" value="BPD_transp_2"/>
    <property type="match status" value="1"/>
</dbReference>
<feature type="transmembrane region" description="Helical" evidence="9">
    <location>
        <begin position="18"/>
        <end position="37"/>
    </location>
</feature>
<gene>
    <name evidence="10" type="ORF">C7443_10949</name>
</gene>
<feature type="transmembrane region" description="Helical" evidence="9">
    <location>
        <begin position="66"/>
        <end position="83"/>
    </location>
</feature>
<dbReference type="GO" id="GO:0005886">
    <property type="term" value="C:plasma membrane"/>
    <property type="evidence" value="ECO:0007669"/>
    <property type="project" value="UniProtKB-SubCell"/>
</dbReference>
<dbReference type="Proteomes" id="UP000246569">
    <property type="component" value="Unassembled WGS sequence"/>
</dbReference>
<keyword evidence="2" id="KW-0813">Transport</keyword>
<protein>
    <submittedName>
        <fullName evidence="10">Amino acid/amide ABC transporter membrane protein 1 (HAAT family)</fullName>
    </submittedName>
</protein>
<keyword evidence="4 9" id="KW-0812">Transmembrane</keyword>
<keyword evidence="7 9" id="KW-0472">Membrane</keyword>
<evidence type="ECO:0000313" key="10">
    <source>
        <dbReference type="EMBL" id="PWV59796.1"/>
    </source>
</evidence>
<feature type="transmembrane region" description="Helical" evidence="9">
    <location>
        <begin position="248"/>
        <end position="271"/>
    </location>
</feature>
<evidence type="ECO:0000313" key="11">
    <source>
        <dbReference type="Proteomes" id="UP000246569"/>
    </source>
</evidence>
<evidence type="ECO:0000256" key="5">
    <source>
        <dbReference type="ARBA" id="ARBA00022970"/>
    </source>
</evidence>
<comment type="subcellular location">
    <subcellularLocation>
        <location evidence="1">Cell inner membrane</location>
        <topology evidence="1">Multi-pass membrane protein</topology>
    </subcellularLocation>
</comment>
<dbReference type="CDD" id="cd06582">
    <property type="entry name" value="TM_PBP1_LivH_like"/>
    <property type="match status" value="1"/>
</dbReference>
<dbReference type="GO" id="GO:0022857">
    <property type="term" value="F:transmembrane transporter activity"/>
    <property type="evidence" value="ECO:0007669"/>
    <property type="project" value="InterPro"/>
</dbReference>
<evidence type="ECO:0000256" key="6">
    <source>
        <dbReference type="ARBA" id="ARBA00022989"/>
    </source>
</evidence>
<evidence type="ECO:0000256" key="3">
    <source>
        <dbReference type="ARBA" id="ARBA00022475"/>
    </source>
</evidence>
<evidence type="ECO:0000256" key="2">
    <source>
        <dbReference type="ARBA" id="ARBA00022448"/>
    </source>
</evidence>
<name>A0A317MS47_9GAMM</name>
<keyword evidence="3" id="KW-1003">Cell membrane</keyword>
<dbReference type="AlphaFoldDB" id="A0A317MS47"/>
<feature type="transmembrane region" description="Helical" evidence="9">
    <location>
        <begin position="150"/>
        <end position="172"/>
    </location>
</feature>
<dbReference type="InterPro" id="IPR052157">
    <property type="entry name" value="BCAA_transport_permease"/>
</dbReference>
<sequence>MTFDIAILLTQDGLTNGALYALLALALVLVFAVTRVIFIPQGDFVVLGALTLASLQAGHLPPTLYLLLALGGAVGLIDAVACLRSGRAHAVGRVLLIELGYPLALWALCHWLLPLSQSLWLHALLTLAIVVPLGPSLYRLVFQPLAQSSVLVLLIAAIAVHFALVGLNLLGFGPEGVRTAAFSDAVFEIGSMFIASQNLWIVLVSAVLIVALYLFFERALYGKALLATAFNRTGARLVGISPDLAGRLSFAVAALVGTVAGILMGPITTLYYDSGFLIGLKGFVGAIVGGLASYPLAAGGALLVGLLESGSAFYASAFKEVIVFTLIIPVLLWRSLKSHDRGSEE</sequence>
<comment type="caution">
    <text evidence="10">The sequence shown here is derived from an EMBL/GenBank/DDBJ whole genome shotgun (WGS) entry which is preliminary data.</text>
</comment>
<evidence type="ECO:0000256" key="9">
    <source>
        <dbReference type="SAM" id="Phobius"/>
    </source>
</evidence>
<dbReference type="InterPro" id="IPR001851">
    <property type="entry name" value="ABC_transp_permease"/>
</dbReference>